<gene>
    <name evidence="1" type="ORF">K488DRAFT_79220</name>
</gene>
<dbReference type="EMBL" id="MU273590">
    <property type="protein sequence ID" value="KAI0031185.1"/>
    <property type="molecule type" value="Genomic_DNA"/>
</dbReference>
<organism evidence="1 2">
    <name type="scientific">Vararia minispora EC-137</name>
    <dbReference type="NCBI Taxonomy" id="1314806"/>
    <lineage>
        <taxon>Eukaryota</taxon>
        <taxon>Fungi</taxon>
        <taxon>Dikarya</taxon>
        <taxon>Basidiomycota</taxon>
        <taxon>Agaricomycotina</taxon>
        <taxon>Agaricomycetes</taxon>
        <taxon>Russulales</taxon>
        <taxon>Lachnocladiaceae</taxon>
        <taxon>Vararia</taxon>
    </lineage>
</organism>
<name>A0ACB8QHN0_9AGAM</name>
<sequence>MCAGSSPTLPRASHPAGVRESLVAGPLPDGYWAQDFPFSNKTAEYPDIIAYGLGFQGAPSTIRLFVNPSNQPKRTGWKVSEIASLEFPVGMTFADLTGDGFNDVIICDRYGPNMNDLWDAQAHDGGRVQWLKNPGERTQTPFWEAKRIGNSTGMHRLVLFAGHFTRHDVVQIMGLPIIARSGDFNSPAPVIIFTPRYGLDKSKGPISWETSTVFDSQFRMIHDVRLLPRSNGDLDMVVVSGREGIVLLWFDHDNHTWQFNVVGQGLQPPSGQPHSEGFFGSGSVDICHVGDDDVGYIATCEAFHGHVVSVYTKTKSAPKGPSSLKSSSYWTRRVVDDYGPLDNESHTGPLHHVAAVPLAGYETMAFAVACMGVLGRRDTGSGDSIRLPDYFSTASKQGVYLYSPADLANGKFTKIRITGESAGRLAVASYSPDVASLSYYVPGYFTGPDPPQLRINGIGDRASLFWGEKLENEVLLRIPRPSAVPKGDVPTLPFWSLAGKTLVLKVLAPGYSATLEQDIVAVKVIYGKRCEIEIKGKDGSLTRGISPPAKEVGQTRVTLGATVTASRKTGAVFVAVSQIKDAFQGPFTAMSQIFSSSAMPHTDTISQDAASSTFPFVRVDQLAWANGNFDDFEFYNALGFHLYFNDDRMEKLAHIQAWTLGIGETETGRSFCEIHYCLNNGGGSAGMRYFADNYTGEIDLKKELTKEWVNEHSTLIVVPDLCEHGPLWKIQQGTKAAPKLLPNAAVDYPYHAWLSSDFGKYTIPIKPSLGSDKQKFDVWLAFEFPSEAFQPEE</sequence>
<dbReference type="Proteomes" id="UP000814128">
    <property type="component" value="Unassembled WGS sequence"/>
</dbReference>
<proteinExistence type="predicted"/>
<protein>
    <submittedName>
        <fullName evidence="1">Uncharacterized protein</fullName>
    </submittedName>
</protein>
<reference evidence="1" key="2">
    <citation type="journal article" date="2022" name="New Phytol.">
        <title>Evolutionary transition to the ectomycorrhizal habit in the genomes of a hyperdiverse lineage of mushroom-forming fungi.</title>
        <authorList>
            <person name="Looney B."/>
            <person name="Miyauchi S."/>
            <person name="Morin E."/>
            <person name="Drula E."/>
            <person name="Courty P.E."/>
            <person name="Kohler A."/>
            <person name="Kuo A."/>
            <person name="LaButti K."/>
            <person name="Pangilinan J."/>
            <person name="Lipzen A."/>
            <person name="Riley R."/>
            <person name="Andreopoulos W."/>
            <person name="He G."/>
            <person name="Johnson J."/>
            <person name="Nolan M."/>
            <person name="Tritt A."/>
            <person name="Barry K.W."/>
            <person name="Grigoriev I.V."/>
            <person name="Nagy L.G."/>
            <person name="Hibbett D."/>
            <person name="Henrissat B."/>
            <person name="Matheny P.B."/>
            <person name="Labbe J."/>
            <person name="Martin F.M."/>
        </authorList>
    </citation>
    <scope>NUCLEOTIDE SEQUENCE</scope>
    <source>
        <strain evidence="1">EC-137</strain>
    </source>
</reference>
<comment type="caution">
    <text evidence="1">The sequence shown here is derived from an EMBL/GenBank/DDBJ whole genome shotgun (WGS) entry which is preliminary data.</text>
</comment>
<reference evidence="1" key="1">
    <citation type="submission" date="2021-02" db="EMBL/GenBank/DDBJ databases">
        <authorList>
            <consortium name="DOE Joint Genome Institute"/>
            <person name="Ahrendt S."/>
            <person name="Looney B.P."/>
            <person name="Miyauchi S."/>
            <person name="Morin E."/>
            <person name="Drula E."/>
            <person name="Courty P.E."/>
            <person name="Chicoki N."/>
            <person name="Fauchery L."/>
            <person name="Kohler A."/>
            <person name="Kuo A."/>
            <person name="Labutti K."/>
            <person name="Pangilinan J."/>
            <person name="Lipzen A."/>
            <person name="Riley R."/>
            <person name="Andreopoulos W."/>
            <person name="He G."/>
            <person name="Johnson J."/>
            <person name="Barry K.W."/>
            <person name="Grigoriev I.V."/>
            <person name="Nagy L."/>
            <person name="Hibbett D."/>
            <person name="Henrissat B."/>
            <person name="Matheny P.B."/>
            <person name="Labbe J."/>
            <person name="Martin F."/>
        </authorList>
    </citation>
    <scope>NUCLEOTIDE SEQUENCE</scope>
    <source>
        <strain evidence="1">EC-137</strain>
    </source>
</reference>
<evidence type="ECO:0000313" key="2">
    <source>
        <dbReference type="Proteomes" id="UP000814128"/>
    </source>
</evidence>
<keyword evidence="2" id="KW-1185">Reference proteome</keyword>
<evidence type="ECO:0000313" key="1">
    <source>
        <dbReference type="EMBL" id="KAI0031185.1"/>
    </source>
</evidence>
<accession>A0ACB8QHN0</accession>